<reference evidence="2 3" key="1">
    <citation type="submission" date="2018-07" db="EMBL/GenBank/DDBJ databases">
        <title>Dyella monticola sp. nov. and Dyella psychrodurans sp. nov. isolated from monsoon evergreen broad-leaved forest soil of Dinghu Mountain, China.</title>
        <authorList>
            <person name="Gao Z."/>
            <person name="Qiu L."/>
        </authorList>
    </citation>
    <scope>NUCLEOTIDE SEQUENCE [LARGE SCALE GENOMIC DNA]</scope>
    <source>
        <strain evidence="2 3">4G-K06</strain>
    </source>
</reference>
<dbReference type="Proteomes" id="UP000254258">
    <property type="component" value="Unassembled WGS sequence"/>
</dbReference>
<evidence type="ECO:0000256" key="1">
    <source>
        <dbReference type="SAM" id="Phobius"/>
    </source>
</evidence>
<dbReference type="AlphaFoldDB" id="A0A370X8H3"/>
<dbReference type="OrthoDB" id="6119095at2"/>
<proteinExistence type="predicted"/>
<keyword evidence="3" id="KW-1185">Reference proteome</keyword>
<keyword evidence="1" id="KW-1133">Transmembrane helix</keyword>
<gene>
    <name evidence="2" type="ORF">DWU98_00935</name>
</gene>
<dbReference type="RefSeq" id="WP_147293170.1">
    <property type="nucleotide sequence ID" value="NZ_QRBE01000001.1"/>
</dbReference>
<keyword evidence="1" id="KW-0472">Membrane</keyword>
<comment type="caution">
    <text evidence="2">The sequence shown here is derived from an EMBL/GenBank/DDBJ whole genome shotgun (WGS) entry which is preliminary data.</text>
</comment>
<name>A0A370X8H3_9GAMM</name>
<dbReference type="EMBL" id="QRBE01000001">
    <property type="protein sequence ID" value="RDS84570.1"/>
    <property type="molecule type" value="Genomic_DNA"/>
</dbReference>
<sequence>MNASQMLLPPISCVIDWPGTVSVIRDIVVTVGTVAAVIIIWRGFMRWRKIEQGKANSDLGRRVLTAAFKTRDWIKDARRPFILFGERPESYDTATLRQKRMAELRRYAARFKPVRDCCIELESLRCECEAIWEEGIVGLISELMICCRKLEHAMEMSVRVMGIPSLGLEQTDEAFAYIVVDNGAQLKADGTRSDENRFTAEVRAVVDKIETYVREKLRKEITPRPSSEAPANETHR</sequence>
<keyword evidence="1" id="KW-0812">Transmembrane</keyword>
<accession>A0A370X8H3</accession>
<evidence type="ECO:0000313" key="3">
    <source>
        <dbReference type="Proteomes" id="UP000254258"/>
    </source>
</evidence>
<feature type="transmembrane region" description="Helical" evidence="1">
    <location>
        <begin position="27"/>
        <end position="44"/>
    </location>
</feature>
<evidence type="ECO:0000313" key="2">
    <source>
        <dbReference type="EMBL" id="RDS84570.1"/>
    </source>
</evidence>
<organism evidence="2 3">
    <name type="scientific">Dyella monticola</name>
    <dbReference type="NCBI Taxonomy" id="1927958"/>
    <lineage>
        <taxon>Bacteria</taxon>
        <taxon>Pseudomonadati</taxon>
        <taxon>Pseudomonadota</taxon>
        <taxon>Gammaproteobacteria</taxon>
        <taxon>Lysobacterales</taxon>
        <taxon>Rhodanobacteraceae</taxon>
        <taxon>Dyella</taxon>
    </lineage>
</organism>
<protein>
    <submittedName>
        <fullName evidence="2">Uncharacterized protein</fullName>
    </submittedName>
</protein>